<proteinExistence type="inferred from homology"/>
<feature type="domain" description="Iron dependent repressor metal binding and dimerisation" evidence="6">
    <location>
        <begin position="68"/>
        <end position="131"/>
    </location>
</feature>
<evidence type="ECO:0000256" key="1">
    <source>
        <dbReference type="ARBA" id="ARBA00007871"/>
    </source>
</evidence>
<dbReference type="InterPro" id="IPR022689">
    <property type="entry name" value="Iron_dep_repressor"/>
</dbReference>
<dbReference type="SUPFAM" id="SSF47979">
    <property type="entry name" value="Iron-dependent repressor protein, dimerization domain"/>
    <property type="match status" value="1"/>
</dbReference>
<dbReference type="InterPro" id="IPR036390">
    <property type="entry name" value="WH_DNA-bd_sf"/>
</dbReference>
<evidence type="ECO:0000256" key="2">
    <source>
        <dbReference type="ARBA" id="ARBA00023015"/>
    </source>
</evidence>
<feature type="domain" description="HTH dtxR-type" evidence="5">
    <location>
        <begin position="12"/>
        <end position="59"/>
    </location>
</feature>
<dbReference type="SUPFAM" id="SSF46785">
    <property type="entry name" value="Winged helix' DNA-binding domain"/>
    <property type="match status" value="1"/>
</dbReference>
<evidence type="ECO:0000313" key="7">
    <source>
        <dbReference type="EMBL" id="HHK67690.1"/>
    </source>
</evidence>
<dbReference type="InterPro" id="IPR036388">
    <property type="entry name" value="WH-like_DNA-bd_sf"/>
</dbReference>
<dbReference type="PANTHER" id="PTHR33238">
    <property type="entry name" value="IRON (METAL) DEPENDENT REPRESSOR, DTXR FAMILY"/>
    <property type="match status" value="1"/>
</dbReference>
<sequence>MPKMTLNPVEASYLREMYRKGENSLEISTGDLAKIFDVRPASVVDVVHRLARKKLVEKQGWGKIALSKKGLSVAARIIHNHRVLETYFSRGLGLEVEDSCTEAAKIDYLIGDKVIRRLCEKLSFPEQCIHGFEVSHEICRRRL</sequence>
<comment type="similarity">
    <text evidence="1">Belongs to the DtxR/MntR family.</text>
</comment>
<evidence type="ECO:0000259" key="6">
    <source>
        <dbReference type="Pfam" id="PF02742"/>
    </source>
</evidence>
<dbReference type="GO" id="GO:0003677">
    <property type="term" value="F:DNA binding"/>
    <property type="evidence" value="ECO:0007669"/>
    <property type="project" value="UniProtKB-KW"/>
</dbReference>
<accession>A0A7C5Q8S8</accession>
<dbReference type="EMBL" id="DRWN01000010">
    <property type="protein sequence ID" value="HHK67690.1"/>
    <property type="molecule type" value="Genomic_DNA"/>
</dbReference>
<dbReference type="Gene3D" id="1.10.10.10">
    <property type="entry name" value="Winged helix-like DNA-binding domain superfamily/Winged helix DNA-binding domain"/>
    <property type="match status" value="1"/>
</dbReference>
<reference evidence="7" key="1">
    <citation type="journal article" date="2020" name="mSystems">
        <title>Genome- and Community-Level Interaction Insights into Carbon Utilization and Element Cycling Functions of Hydrothermarchaeota in Hydrothermal Sediment.</title>
        <authorList>
            <person name="Zhou Z."/>
            <person name="Liu Y."/>
            <person name="Xu W."/>
            <person name="Pan J."/>
            <person name="Luo Z.H."/>
            <person name="Li M."/>
        </authorList>
    </citation>
    <scope>NUCLEOTIDE SEQUENCE [LARGE SCALE GENOMIC DNA]</scope>
    <source>
        <strain evidence="7">SpSt-1056</strain>
    </source>
</reference>
<organism evidence="7">
    <name type="scientific">Caldiarchaeum subterraneum</name>
    <dbReference type="NCBI Taxonomy" id="311458"/>
    <lineage>
        <taxon>Archaea</taxon>
        <taxon>Nitrososphaerota</taxon>
        <taxon>Candidatus Caldarchaeales</taxon>
        <taxon>Candidatus Caldarchaeaceae</taxon>
        <taxon>Candidatus Caldarchaeum</taxon>
    </lineage>
</organism>
<keyword evidence="2" id="KW-0805">Transcription regulation</keyword>
<dbReference type="Pfam" id="PF01325">
    <property type="entry name" value="Fe_dep_repress"/>
    <property type="match status" value="1"/>
</dbReference>
<keyword evidence="3" id="KW-0238">DNA-binding</keyword>
<dbReference type="GO" id="GO:0046983">
    <property type="term" value="F:protein dimerization activity"/>
    <property type="evidence" value="ECO:0007669"/>
    <property type="project" value="InterPro"/>
</dbReference>
<dbReference type="GO" id="GO:0003700">
    <property type="term" value="F:DNA-binding transcription factor activity"/>
    <property type="evidence" value="ECO:0007669"/>
    <property type="project" value="InterPro"/>
</dbReference>
<dbReference type="AlphaFoldDB" id="A0A7C5Q8S8"/>
<keyword evidence="4" id="KW-0804">Transcription</keyword>
<dbReference type="InterPro" id="IPR001367">
    <property type="entry name" value="Fe_dep_repressor"/>
</dbReference>
<evidence type="ECO:0000256" key="3">
    <source>
        <dbReference type="ARBA" id="ARBA00023125"/>
    </source>
</evidence>
<dbReference type="Pfam" id="PF02742">
    <property type="entry name" value="Fe_dep_repr_C"/>
    <property type="match status" value="1"/>
</dbReference>
<dbReference type="GO" id="GO:0046914">
    <property type="term" value="F:transition metal ion binding"/>
    <property type="evidence" value="ECO:0007669"/>
    <property type="project" value="InterPro"/>
</dbReference>
<dbReference type="SMART" id="SM00529">
    <property type="entry name" value="HTH_DTXR"/>
    <property type="match status" value="1"/>
</dbReference>
<protein>
    <submittedName>
        <fullName evidence="7">Metal-dependent transcriptional regulator</fullName>
    </submittedName>
</protein>
<dbReference type="PANTHER" id="PTHR33238:SF7">
    <property type="entry name" value="IRON-DEPENDENT TRANSCRIPTIONAL REGULATOR"/>
    <property type="match status" value="1"/>
</dbReference>
<dbReference type="InterPro" id="IPR036421">
    <property type="entry name" value="Fe_dep_repressor_sf"/>
</dbReference>
<gene>
    <name evidence="7" type="ORF">ENM11_00850</name>
</gene>
<dbReference type="InterPro" id="IPR022687">
    <property type="entry name" value="HTH_DTXR"/>
</dbReference>
<dbReference type="InterPro" id="IPR050536">
    <property type="entry name" value="DtxR_MntR_Metal-Reg"/>
</dbReference>
<comment type="caution">
    <text evidence="7">The sequence shown here is derived from an EMBL/GenBank/DDBJ whole genome shotgun (WGS) entry which is preliminary data.</text>
</comment>
<evidence type="ECO:0000259" key="5">
    <source>
        <dbReference type="Pfam" id="PF01325"/>
    </source>
</evidence>
<name>A0A7C5Q8S8_CALS0</name>
<evidence type="ECO:0000256" key="4">
    <source>
        <dbReference type="ARBA" id="ARBA00023163"/>
    </source>
</evidence>